<proteinExistence type="inferred from homology"/>
<name>A0A5C6B8Q1_9BACT</name>
<gene>
    <name evidence="7" type="primary">csd_1</name>
    <name evidence="7" type="ORF">Pla52n_09300</name>
</gene>
<comment type="similarity">
    <text evidence="2">Belongs to the class-V pyridoxal-phosphate-dependent aminotransferase family. Csd subfamily.</text>
</comment>
<dbReference type="PANTHER" id="PTHR43586:SF4">
    <property type="entry name" value="ISOPENICILLIN N EPIMERASE"/>
    <property type="match status" value="1"/>
</dbReference>
<keyword evidence="4" id="KW-0663">Pyridoxal phosphate</keyword>
<dbReference type="Proteomes" id="UP000320176">
    <property type="component" value="Unassembled WGS sequence"/>
</dbReference>
<comment type="catalytic activity">
    <reaction evidence="5">
        <text>(sulfur carrier)-H + L-cysteine = (sulfur carrier)-SH + L-alanine</text>
        <dbReference type="Rhea" id="RHEA:43892"/>
        <dbReference type="Rhea" id="RHEA-COMP:14737"/>
        <dbReference type="Rhea" id="RHEA-COMP:14739"/>
        <dbReference type="ChEBI" id="CHEBI:29917"/>
        <dbReference type="ChEBI" id="CHEBI:35235"/>
        <dbReference type="ChEBI" id="CHEBI:57972"/>
        <dbReference type="ChEBI" id="CHEBI:64428"/>
        <dbReference type="EC" id="2.8.1.7"/>
    </reaction>
</comment>
<keyword evidence="8" id="KW-1185">Reference proteome</keyword>
<evidence type="ECO:0000313" key="8">
    <source>
        <dbReference type="Proteomes" id="UP000320176"/>
    </source>
</evidence>
<accession>A0A5C6B8Q1</accession>
<dbReference type="PROSITE" id="PS00018">
    <property type="entry name" value="EF_HAND_1"/>
    <property type="match status" value="1"/>
</dbReference>
<evidence type="ECO:0000256" key="5">
    <source>
        <dbReference type="ARBA" id="ARBA00050776"/>
    </source>
</evidence>
<dbReference type="AlphaFoldDB" id="A0A5C6B8Q1"/>
<dbReference type="InterPro" id="IPR016454">
    <property type="entry name" value="Cysteine_dSase"/>
</dbReference>
<dbReference type="InterPro" id="IPR015424">
    <property type="entry name" value="PyrdxlP-dep_Trfase"/>
</dbReference>
<dbReference type="PIRSF" id="PIRSF005572">
    <property type="entry name" value="NifS"/>
    <property type="match status" value="1"/>
</dbReference>
<dbReference type="EMBL" id="SJPN01000001">
    <property type="protein sequence ID" value="TWU08348.1"/>
    <property type="molecule type" value="Genomic_DNA"/>
</dbReference>
<comment type="cofactor">
    <cofactor evidence="1">
        <name>pyridoxal 5'-phosphate</name>
        <dbReference type="ChEBI" id="CHEBI:597326"/>
    </cofactor>
</comment>
<dbReference type="SUPFAM" id="SSF53383">
    <property type="entry name" value="PLP-dependent transferases"/>
    <property type="match status" value="1"/>
</dbReference>
<evidence type="ECO:0000313" key="7">
    <source>
        <dbReference type="EMBL" id="TWU08348.1"/>
    </source>
</evidence>
<protein>
    <recommendedName>
        <fullName evidence="3">cysteine desulfurase</fullName>
        <ecNumber evidence="3">2.8.1.7</ecNumber>
    </recommendedName>
</protein>
<dbReference type="PANTHER" id="PTHR43586">
    <property type="entry name" value="CYSTEINE DESULFURASE"/>
    <property type="match status" value="1"/>
</dbReference>
<dbReference type="InterPro" id="IPR018247">
    <property type="entry name" value="EF_Hand_1_Ca_BS"/>
</dbReference>
<dbReference type="InterPro" id="IPR015422">
    <property type="entry name" value="PyrdxlP-dep_Trfase_small"/>
</dbReference>
<dbReference type="Gene3D" id="3.90.1150.10">
    <property type="entry name" value="Aspartate Aminotransferase, domain 1"/>
    <property type="match status" value="1"/>
</dbReference>
<comment type="caution">
    <text evidence="7">The sequence shown here is derived from an EMBL/GenBank/DDBJ whole genome shotgun (WGS) entry which is preliminary data.</text>
</comment>
<sequence length="400" mass="42145">MKDEHASETSGDADTNRGRRIYLDHAATSWPKPNQCIEAMIDFIRECGAASGRGAYANSVRATAIVDSLRREIARWLGVSSPRDISFHANGTAAINAALGGLLRVGDHVVTTGADHNSVLRPLHAMAGSSLIDWTIVDCDRSGRVSPDDVLAAVTDRTRMVAVTHAANVTGTVQPISEIGQRIADHPAIYFCDAAQTFGYLPINVREMGIDVLAAPGHKGALGPLGTGFLYLAEKLHSEIRPTILGGTGSASESLDMPSNYPDKLESGNLNVPALAGWLAAMRAMGSPDAQSVLKLKTIAARLHAGLRSIDTIDVMGDESSLPIASIVMQSLAPHDLASILDAEYGIETRSGFHCAARIHHALGSEDGGTLRISGGHGTTAEEIDALIAAIREISDQVNG</sequence>
<dbReference type="InterPro" id="IPR015421">
    <property type="entry name" value="PyrdxlP-dep_Trfase_major"/>
</dbReference>
<evidence type="ECO:0000256" key="1">
    <source>
        <dbReference type="ARBA" id="ARBA00001933"/>
    </source>
</evidence>
<dbReference type="OrthoDB" id="9804366at2"/>
<dbReference type="GO" id="GO:0031071">
    <property type="term" value="F:cysteine desulfurase activity"/>
    <property type="evidence" value="ECO:0007669"/>
    <property type="project" value="UniProtKB-EC"/>
</dbReference>
<dbReference type="Pfam" id="PF00266">
    <property type="entry name" value="Aminotran_5"/>
    <property type="match status" value="1"/>
</dbReference>
<dbReference type="EC" id="2.8.1.7" evidence="3"/>
<dbReference type="Gene3D" id="3.40.640.10">
    <property type="entry name" value="Type I PLP-dependent aspartate aminotransferase-like (Major domain)"/>
    <property type="match status" value="1"/>
</dbReference>
<dbReference type="RefSeq" id="WP_146518404.1">
    <property type="nucleotide sequence ID" value="NZ_CP151726.1"/>
</dbReference>
<feature type="domain" description="Aminotransferase class V" evidence="6">
    <location>
        <begin position="21"/>
        <end position="387"/>
    </location>
</feature>
<evidence type="ECO:0000256" key="4">
    <source>
        <dbReference type="ARBA" id="ARBA00022898"/>
    </source>
</evidence>
<evidence type="ECO:0000259" key="6">
    <source>
        <dbReference type="Pfam" id="PF00266"/>
    </source>
</evidence>
<evidence type="ECO:0000256" key="2">
    <source>
        <dbReference type="ARBA" id="ARBA00010447"/>
    </source>
</evidence>
<keyword evidence="7" id="KW-0808">Transferase</keyword>
<dbReference type="InterPro" id="IPR000192">
    <property type="entry name" value="Aminotrans_V_dom"/>
</dbReference>
<evidence type="ECO:0000256" key="3">
    <source>
        <dbReference type="ARBA" id="ARBA00012239"/>
    </source>
</evidence>
<organism evidence="7 8">
    <name type="scientific">Stieleria varia</name>
    <dbReference type="NCBI Taxonomy" id="2528005"/>
    <lineage>
        <taxon>Bacteria</taxon>
        <taxon>Pseudomonadati</taxon>
        <taxon>Planctomycetota</taxon>
        <taxon>Planctomycetia</taxon>
        <taxon>Pirellulales</taxon>
        <taxon>Pirellulaceae</taxon>
        <taxon>Stieleria</taxon>
    </lineage>
</organism>
<reference evidence="7 8" key="1">
    <citation type="submission" date="2019-02" db="EMBL/GenBank/DDBJ databases">
        <title>Deep-cultivation of Planctomycetes and their phenomic and genomic characterization uncovers novel biology.</title>
        <authorList>
            <person name="Wiegand S."/>
            <person name="Jogler M."/>
            <person name="Boedeker C."/>
            <person name="Pinto D."/>
            <person name="Vollmers J."/>
            <person name="Rivas-Marin E."/>
            <person name="Kohn T."/>
            <person name="Peeters S.H."/>
            <person name="Heuer A."/>
            <person name="Rast P."/>
            <person name="Oberbeckmann S."/>
            <person name="Bunk B."/>
            <person name="Jeske O."/>
            <person name="Meyerdierks A."/>
            <person name="Storesund J.E."/>
            <person name="Kallscheuer N."/>
            <person name="Luecker S."/>
            <person name="Lage O.M."/>
            <person name="Pohl T."/>
            <person name="Merkel B.J."/>
            <person name="Hornburger P."/>
            <person name="Mueller R.-W."/>
            <person name="Bruemmer F."/>
            <person name="Labrenz M."/>
            <person name="Spormann A.M."/>
            <person name="Op Den Camp H."/>
            <person name="Overmann J."/>
            <person name="Amann R."/>
            <person name="Jetten M.S.M."/>
            <person name="Mascher T."/>
            <person name="Medema M.H."/>
            <person name="Devos D.P."/>
            <person name="Kaster A.-K."/>
            <person name="Ovreas L."/>
            <person name="Rohde M."/>
            <person name="Galperin M.Y."/>
            <person name="Jogler C."/>
        </authorList>
    </citation>
    <scope>NUCLEOTIDE SEQUENCE [LARGE SCALE GENOMIC DNA]</scope>
    <source>
        <strain evidence="7 8">Pla52n</strain>
    </source>
</reference>